<gene>
    <name evidence="1" type="ORF">DFH08DRAFT_793958</name>
</gene>
<sequence length="203" mass="22802">MAPPPLVGDAHGNYRVHIVGNSGEPVSTLGKQLADILGVPFISLDTLFWKPGWEQSTNDELRSKVEHSLAKCPSGWVVDGGFTSKIGTIVQDASTDVIWLDPPLALYLPRIIWRTFLRLLRLEAPCSPDCPEMLSEVLFSKESILWWCITQHRPVRDRENARMVQIGFGIGSDVDGQKMRRIGGWGGELRAWIGDVKRMLRRE</sequence>
<accession>A0AAD6Z1P9</accession>
<keyword evidence="2" id="KW-1185">Reference proteome</keyword>
<dbReference type="EMBL" id="JARIHO010000105">
    <property type="protein sequence ID" value="KAJ7303560.1"/>
    <property type="molecule type" value="Genomic_DNA"/>
</dbReference>
<dbReference type="AlphaFoldDB" id="A0AAD6Z1P9"/>
<organism evidence="1 2">
    <name type="scientific">Mycena albidolilacea</name>
    <dbReference type="NCBI Taxonomy" id="1033008"/>
    <lineage>
        <taxon>Eukaryota</taxon>
        <taxon>Fungi</taxon>
        <taxon>Dikarya</taxon>
        <taxon>Basidiomycota</taxon>
        <taxon>Agaricomycotina</taxon>
        <taxon>Agaricomycetes</taxon>
        <taxon>Agaricomycetidae</taxon>
        <taxon>Agaricales</taxon>
        <taxon>Marasmiineae</taxon>
        <taxon>Mycenaceae</taxon>
        <taxon>Mycena</taxon>
    </lineage>
</organism>
<evidence type="ECO:0008006" key="3">
    <source>
        <dbReference type="Google" id="ProtNLM"/>
    </source>
</evidence>
<dbReference type="PANTHER" id="PTHR37816:SF1">
    <property type="entry name" value="TOXIN"/>
    <property type="match status" value="1"/>
</dbReference>
<dbReference type="SUPFAM" id="SSF52540">
    <property type="entry name" value="P-loop containing nucleoside triphosphate hydrolases"/>
    <property type="match status" value="1"/>
</dbReference>
<dbReference type="Gene3D" id="3.40.50.300">
    <property type="entry name" value="P-loop containing nucleotide triphosphate hydrolases"/>
    <property type="match status" value="1"/>
</dbReference>
<proteinExistence type="predicted"/>
<dbReference type="InterPro" id="IPR052922">
    <property type="entry name" value="Cytidylate_Kinase-2"/>
</dbReference>
<evidence type="ECO:0000313" key="1">
    <source>
        <dbReference type="EMBL" id="KAJ7303560.1"/>
    </source>
</evidence>
<dbReference type="PANTHER" id="PTHR37816">
    <property type="entry name" value="YALI0E33011P"/>
    <property type="match status" value="1"/>
</dbReference>
<name>A0AAD6Z1P9_9AGAR</name>
<reference evidence="1" key="1">
    <citation type="submission" date="2023-03" db="EMBL/GenBank/DDBJ databases">
        <title>Massive genome expansion in bonnet fungi (Mycena s.s.) driven by repeated elements and novel gene families across ecological guilds.</title>
        <authorList>
            <consortium name="Lawrence Berkeley National Laboratory"/>
            <person name="Harder C.B."/>
            <person name="Miyauchi S."/>
            <person name="Viragh M."/>
            <person name="Kuo A."/>
            <person name="Thoen E."/>
            <person name="Andreopoulos B."/>
            <person name="Lu D."/>
            <person name="Skrede I."/>
            <person name="Drula E."/>
            <person name="Henrissat B."/>
            <person name="Morin E."/>
            <person name="Kohler A."/>
            <person name="Barry K."/>
            <person name="LaButti K."/>
            <person name="Morin E."/>
            <person name="Salamov A."/>
            <person name="Lipzen A."/>
            <person name="Mereny Z."/>
            <person name="Hegedus B."/>
            <person name="Baldrian P."/>
            <person name="Stursova M."/>
            <person name="Weitz H."/>
            <person name="Taylor A."/>
            <person name="Grigoriev I.V."/>
            <person name="Nagy L.G."/>
            <person name="Martin F."/>
            <person name="Kauserud H."/>
        </authorList>
    </citation>
    <scope>NUCLEOTIDE SEQUENCE</scope>
    <source>
        <strain evidence="1">CBHHK002</strain>
    </source>
</reference>
<dbReference type="Proteomes" id="UP001218218">
    <property type="component" value="Unassembled WGS sequence"/>
</dbReference>
<evidence type="ECO:0000313" key="2">
    <source>
        <dbReference type="Proteomes" id="UP001218218"/>
    </source>
</evidence>
<protein>
    <recommendedName>
        <fullName evidence="3">Adenylate kinase</fullName>
    </recommendedName>
</protein>
<comment type="caution">
    <text evidence="1">The sequence shown here is derived from an EMBL/GenBank/DDBJ whole genome shotgun (WGS) entry which is preliminary data.</text>
</comment>
<dbReference type="InterPro" id="IPR027417">
    <property type="entry name" value="P-loop_NTPase"/>
</dbReference>